<evidence type="ECO:0000313" key="1">
    <source>
        <dbReference type="EMBL" id="PKK56643.1"/>
    </source>
</evidence>
<organism evidence="1 2">
    <name type="scientific">Rhizophagus irregularis</name>
    <dbReference type="NCBI Taxonomy" id="588596"/>
    <lineage>
        <taxon>Eukaryota</taxon>
        <taxon>Fungi</taxon>
        <taxon>Fungi incertae sedis</taxon>
        <taxon>Mucoromycota</taxon>
        <taxon>Glomeromycotina</taxon>
        <taxon>Glomeromycetes</taxon>
        <taxon>Glomerales</taxon>
        <taxon>Glomeraceae</taxon>
        <taxon>Rhizophagus</taxon>
    </lineage>
</organism>
<comment type="caution">
    <text evidence="1">The sequence shown here is derived from an EMBL/GenBank/DDBJ whole genome shotgun (WGS) entry which is preliminary data.</text>
</comment>
<dbReference type="AlphaFoldDB" id="A0A2N1M4T4"/>
<reference evidence="1 2" key="1">
    <citation type="submission" date="2016-04" db="EMBL/GenBank/DDBJ databases">
        <title>Genome analyses suggest a sexual origin of heterokaryosis in a supposedly ancient asexual fungus.</title>
        <authorList>
            <person name="Ropars J."/>
            <person name="Sedzielewska K."/>
            <person name="Noel J."/>
            <person name="Charron P."/>
            <person name="Farinelli L."/>
            <person name="Marton T."/>
            <person name="Kruger M."/>
            <person name="Pelin A."/>
            <person name="Brachmann A."/>
            <person name="Corradi N."/>
        </authorList>
    </citation>
    <scope>NUCLEOTIDE SEQUENCE [LARGE SCALE GENOMIC DNA]</scope>
    <source>
        <strain evidence="1 2">C2</strain>
    </source>
</reference>
<gene>
    <name evidence="1" type="ORF">RhiirC2_799597</name>
</gene>
<dbReference type="Proteomes" id="UP000233469">
    <property type="component" value="Unassembled WGS sequence"/>
</dbReference>
<sequence length="75" mass="8602">MVLLFLENNLANNNIPARSSIGHLTLSPLRNLLLPTTQERIRYDTTVITSPFTWADLDEIVRSYYGHLDIQPNFS</sequence>
<name>A0A2N1M4T4_9GLOM</name>
<protein>
    <submittedName>
        <fullName evidence="1">Uncharacterized protein</fullName>
    </submittedName>
</protein>
<evidence type="ECO:0000313" key="2">
    <source>
        <dbReference type="Proteomes" id="UP000233469"/>
    </source>
</evidence>
<accession>A0A2N1M4T4</accession>
<dbReference type="EMBL" id="LLXL01005334">
    <property type="protein sequence ID" value="PKK56643.1"/>
    <property type="molecule type" value="Genomic_DNA"/>
</dbReference>
<proteinExistence type="predicted"/>
<reference evidence="1 2" key="2">
    <citation type="submission" date="2017-10" db="EMBL/GenBank/DDBJ databases">
        <title>Extensive intraspecific genome diversity in a model arbuscular mycorrhizal fungus.</title>
        <authorList>
            <person name="Chen E.C.H."/>
            <person name="Morin E."/>
            <person name="Baudet D."/>
            <person name="Noel J."/>
            <person name="Ndikumana S."/>
            <person name="Charron P."/>
            <person name="St-Onge C."/>
            <person name="Giorgi J."/>
            <person name="Grigoriev I.V."/>
            <person name="Roux C."/>
            <person name="Martin F.M."/>
            <person name="Corradi N."/>
        </authorList>
    </citation>
    <scope>NUCLEOTIDE SEQUENCE [LARGE SCALE GENOMIC DNA]</scope>
    <source>
        <strain evidence="1 2">C2</strain>
    </source>
</reference>